<keyword evidence="1" id="KW-0378">Hydrolase</keyword>
<dbReference type="InParanoid" id="A0A059A6N9"/>
<dbReference type="PANTHER" id="PTHR47268:SF4">
    <property type="entry name" value="ACYLPHOSPHATASE"/>
    <property type="match status" value="1"/>
</dbReference>
<evidence type="ECO:0000256" key="2">
    <source>
        <dbReference type="RuleBase" id="RU004168"/>
    </source>
</evidence>
<dbReference type="OMA" id="GEMQERC"/>
<dbReference type="FunCoup" id="A0A059A6N9">
    <property type="interactions" value="292"/>
</dbReference>
<evidence type="ECO:0000259" key="4">
    <source>
        <dbReference type="PROSITE" id="PS51160"/>
    </source>
</evidence>
<feature type="region of interest" description="Disordered" evidence="3">
    <location>
        <begin position="32"/>
        <end position="70"/>
    </location>
</feature>
<comment type="similarity">
    <text evidence="2">Belongs to the acylphosphatase family.</text>
</comment>
<dbReference type="AlphaFoldDB" id="A0A059A6N9"/>
<dbReference type="STRING" id="71139.A0A059A6N9"/>
<feature type="active site" evidence="1">
    <location>
        <position position="146"/>
    </location>
</feature>
<dbReference type="InterPro" id="IPR020456">
    <property type="entry name" value="Acylphosphatase"/>
</dbReference>
<dbReference type="GO" id="GO:0003998">
    <property type="term" value="F:acylphosphatase activity"/>
    <property type="evidence" value="ECO:0007669"/>
    <property type="project" value="UniProtKB-EC"/>
</dbReference>
<dbReference type="PRINTS" id="PR00112">
    <property type="entry name" value="ACYLPHPHTASE"/>
</dbReference>
<feature type="active site" evidence="1">
    <location>
        <position position="128"/>
    </location>
</feature>
<dbReference type="InterPro" id="IPR017968">
    <property type="entry name" value="Acylphosphatase_CS"/>
</dbReference>
<comment type="catalytic activity">
    <reaction evidence="1">
        <text>an acyl phosphate + H2O = a carboxylate + phosphate + H(+)</text>
        <dbReference type="Rhea" id="RHEA:14965"/>
        <dbReference type="ChEBI" id="CHEBI:15377"/>
        <dbReference type="ChEBI" id="CHEBI:15378"/>
        <dbReference type="ChEBI" id="CHEBI:29067"/>
        <dbReference type="ChEBI" id="CHEBI:43474"/>
        <dbReference type="ChEBI" id="CHEBI:59918"/>
        <dbReference type="EC" id="3.6.1.7"/>
    </reaction>
</comment>
<reference evidence="5" key="1">
    <citation type="submission" date="2013-07" db="EMBL/GenBank/DDBJ databases">
        <title>The genome of Eucalyptus grandis.</title>
        <authorList>
            <person name="Schmutz J."/>
            <person name="Hayes R."/>
            <person name="Myburg A."/>
            <person name="Tuskan G."/>
            <person name="Grattapaglia D."/>
            <person name="Rokhsar D.S."/>
        </authorList>
    </citation>
    <scope>NUCLEOTIDE SEQUENCE</scope>
    <source>
        <tissue evidence="5">Leaf extractions</tissue>
    </source>
</reference>
<feature type="region of interest" description="Disordered" evidence="3">
    <location>
        <begin position="82"/>
        <end position="113"/>
    </location>
</feature>
<dbReference type="EMBL" id="KK198763">
    <property type="protein sequence ID" value="KCW49394.1"/>
    <property type="molecule type" value="Genomic_DNA"/>
</dbReference>
<dbReference type="Gene3D" id="3.30.70.100">
    <property type="match status" value="1"/>
</dbReference>
<evidence type="ECO:0000313" key="5">
    <source>
        <dbReference type="EMBL" id="KCW49394.1"/>
    </source>
</evidence>
<sequence>MASAASIEPIAIASLRPLLHRRSTRFFLRRCRGRDHHPHPDTWRAYRHGPPPLLRFPDLPGRGPPRPLPPLPLRLQVLHPPPPLPRLLQLRPRHSMTPPPPPQPTSDSSPSKTVRTVIKGRVQGVFYRNWTIENATQLGLKGWVRNRRDGSVEALFSGKAELVEEMQQRCRRGPPDAVVTGLEVFPTTDDPGTGFERRPTV</sequence>
<dbReference type="Gramene" id="KCW49394">
    <property type="protein sequence ID" value="KCW49394"/>
    <property type="gene ID" value="EUGRSUZ_K02933"/>
</dbReference>
<proteinExistence type="inferred from homology"/>
<dbReference type="EC" id="3.6.1.7" evidence="1"/>
<accession>A0A059A6N9</accession>
<dbReference type="PROSITE" id="PS00151">
    <property type="entry name" value="ACYLPHOSPHATASE_2"/>
    <property type="match status" value="1"/>
</dbReference>
<evidence type="ECO:0000256" key="1">
    <source>
        <dbReference type="PROSITE-ProRule" id="PRU00520"/>
    </source>
</evidence>
<dbReference type="PANTHER" id="PTHR47268">
    <property type="entry name" value="ACYLPHOSPHATASE"/>
    <property type="match status" value="1"/>
</dbReference>
<name>A0A059A6N9_EUCGR</name>
<dbReference type="KEGG" id="egr:104426342"/>
<evidence type="ECO:0000256" key="3">
    <source>
        <dbReference type="SAM" id="MobiDB-lite"/>
    </source>
</evidence>
<dbReference type="Pfam" id="PF00708">
    <property type="entry name" value="Acylphosphatase"/>
    <property type="match status" value="1"/>
</dbReference>
<dbReference type="PROSITE" id="PS51160">
    <property type="entry name" value="ACYLPHOSPHATASE_3"/>
    <property type="match status" value="1"/>
</dbReference>
<dbReference type="SUPFAM" id="SSF54975">
    <property type="entry name" value="Acylphosphatase/BLUF domain-like"/>
    <property type="match status" value="1"/>
</dbReference>
<protein>
    <recommendedName>
        <fullName evidence="1">acylphosphatase</fullName>
        <ecNumber evidence="1">3.6.1.7</ecNumber>
    </recommendedName>
</protein>
<organism evidence="5">
    <name type="scientific">Eucalyptus grandis</name>
    <name type="common">Flooded gum</name>
    <dbReference type="NCBI Taxonomy" id="71139"/>
    <lineage>
        <taxon>Eukaryota</taxon>
        <taxon>Viridiplantae</taxon>
        <taxon>Streptophyta</taxon>
        <taxon>Embryophyta</taxon>
        <taxon>Tracheophyta</taxon>
        <taxon>Spermatophyta</taxon>
        <taxon>Magnoliopsida</taxon>
        <taxon>eudicotyledons</taxon>
        <taxon>Gunneridae</taxon>
        <taxon>Pentapetalae</taxon>
        <taxon>rosids</taxon>
        <taxon>malvids</taxon>
        <taxon>Myrtales</taxon>
        <taxon>Myrtaceae</taxon>
        <taxon>Myrtoideae</taxon>
        <taxon>Eucalypteae</taxon>
        <taxon>Eucalyptus</taxon>
    </lineage>
</organism>
<dbReference type="eggNOG" id="KOG3360">
    <property type="taxonomic scope" value="Eukaryota"/>
</dbReference>
<gene>
    <name evidence="5" type="ORF">EUGRSUZ_K02933</name>
</gene>
<dbReference type="OrthoDB" id="7961613at2759"/>
<dbReference type="InterPro" id="IPR001792">
    <property type="entry name" value="Acylphosphatase-like_dom"/>
</dbReference>
<dbReference type="InterPro" id="IPR036046">
    <property type="entry name" value="Acylphosphatase-like_dom_sf"/>
</dbReference>
<feature type="domain" description="Acylphosphatase-like" evidence="4">
    <location>
        <begin position="113"/>
        <end position="199"/>
    </location>
</feature>